<gene>
    <name evidence="2" type="ORF">Cgig2_032678</name>
</gene>
<evidence type="ECO:0000256" key="1">
    <source>
        <dbReference type="SAM" id="MobiDB-lite"/>
    </source>
</evidence>
<organism evidence="2 3">
    <name type="scientific">Carnegiea gigantea</name>
    <dbReference type="NCBI Taxonomy" id="171969"/>
    <lineage>
        <taxon>Eukaryota</taxon>
        <taxon>Viridiplantae</taxon>
        <taxon>Streptophyta</taxon>
        <taxon>Embryophyta</taxon>
        <taxon>Tracheophyta</taxon>
        <taxon>Spermatophyta</taxon>
        <taxon>Magnoliopsida</taxon>
        <taxon>eudicotyledons</taxon>
        <taxon>Gunneridae</taxon>
        <taxon>Pentapetalae</taxon>
        <taxon>Caryophyllales</taxon>
        <taxon>Cactineae</taxon>
        <taxon>Cactaceae</taxon>
        <taxon>Cactoideae</taxon>
        <taxon>Echinocereeae</taxon>
        <taxon>Carnegiea</taxon>
    </lineage>
</organism>
<name>A0A9Q1KHZ3_9CARY</name>
<proteinExistence type="predicted"/>
<comment type="caution">
    <text evidence="2">The sequence shown here is derived from an EMBL/GenBank/DDBJ whole genome shotgun (WGS) entry which is preliminary data.</text>
</comment>
<evidence type="ECO:0000313" key="3">
    <source>
        <dbReference type="Proteomes" id="UP001153076"/>
    </source>
</evidence>
<reference evidence="2" key="1">
    <citation type="submission" date="2022-04" db="EMBL/GenBank/DDBJ databases">
        <title>Carnegiea gigantea Genome sequencing and assembly v2.</title>
        <authorList>
            <person name="Copetti D."/>
            <person name="Sanderson M.J."/>
            <person name="Burquez A."/>
            <person name="Wojciechowski M.F."/>
        </authorList>
    </citation>
    <scope>NUCLEOTIDE SEQUENCE</scope>
    <source>
        <strain evidence="2">SGP5-SGP5p</strain>
        <tissue evidence="2">Aerial part</tissue>
    </source>
</reference>
<dbReference type="Proteomes" id="UP001153076">
    <property type="component" value="Unassembled WGS sequence"/>
</dbReference>
<keyword evidence="3" id="KW-1185">Reference proteome</keyword>
<evidence type="ECO:0000313" key="2">
    <source>
        <dbReference type="EMBL" id="KAJ8443854.1"/>
    </source>
</evidence>
<dbReference type="EMBL" id="JAKOGI010000110">
    <property type="protein sequence ID" value="KAJ8443854.1"/>
    <property type="molecule type" value="Genomic_DNA"/>
</dbReference>
<dbReference type="AlphaFoldDB" id="A0A9Q1KHZ3"/>
<protein>
    <submittedName>
        <fullName evidence="2">Uncharacterized protein</fullName>
    </submittedName>
</protein>
<feature type="compositionally biased region" description="Basic and acidic residues" evidence="1">
    <location>
        <begin position="146"/>
        <end position="159"/>
    </location>
</feature>
<feature type="region of interest" description="Disordered" evidence="1">
    <location>
        <begin position="142"/>
        <end position="188"/>
    </location>
</feature>
<accession>A0A9Q1KHZ3</accession>
<sequence length="188" mass="21542">MKIACWNVQGAKKSQLRLEIKAICHVLSKTLHRIHNQARNQVIPTQNLVQAITESRKGSMQLELSKDMIYVESGERDEEYKPSSMNPKAKCGNSLGLMELKWVWMIMLEKPFEWGTEARWSVGQRKEGRSWAPLHRCSPWLSSTHNESRTLQRRNEPRLAPEVPMPLYGPSQPPPHLETPAGTNSPNH</sequence>